<feature type="compositionally biased region" description="Polar residues" evidence="1">
    <location>
        <begin position="71"/>
        <end position="87"/>
    </location>
</feature>
<accession>A0A1M5WU20</accession>
<sequence length="87" mass="9144">MYAQRKGQRAWVPVTVALFVAITGQTVVLFNDFGPSNDSRASASARMVTAEAVSRAGAIQIPSQPPARPPVSSTRLASTLLSDTSRG</sequence>
<dbReference type="Proteomes" id="UP000189796">
    <property type="component" value="Chromosome I"/>
</dbReference>
<keyword evidence="2" id="KW-0812">Transmembrane</keyword>
<name>A0A1M5WU20_9BRAD</name>
<feature type="transmembrane region" description="Helical" evidence="2">
    <location>
        <begin position="12"/>
        <end position="30"/>
    </location>
</feature>
<evidence type="ECO:0000313" key="3">
    <source>
        <dbReference type="EMBL" id="SHH90902.1"/>
    </source>
</evidence>
<dbReference type="AlphaFoldDB" id="A0A1M5WU20"/>
<keyword evidence="2" id="KW-0472">Membrane</keyword>
<gene>
    <name evidence="3" type="ORF">SAMN05443248_6796</name>
</gene>
<reference evidence="3" key="1">
    <citation type="submission" date="2016-11" db="EMBL/GenBank/DDBJ databases">
        <authorList>
            <person name="Jaros S."/>
            <person name="Januszkiewicz K."/>
            <person name="Wedrychowicz H."/>
        </authorList>
    </citation>
    <scope>NUCLEOTIDE SEQUENCE [LARGE SCALE GENOMIC DNA]</scope>
    <source>
        <strain evidence="3">GAS138</strain>
    </source>
</reference>
<dbReference type="EMBL" id="LT670817">
    <property type="protein sequence ID" value="SHH90902.1"/>
    <property type="molecule type" value="Genomic_DNA"/>
</dbReference>
<keyword evidence="2" id="KW-1133">Transmembrane helix</keyword>
<evidence type="ECO:0000256" key="1">
    <source>
        <dbReference type="SAM" id="MobiDB-lite"/>
    </source>
</evidence>
<organism evidence="3">
    <name type="scientific">Bradyrhizobium erythrophlei</name>
    <dbReference type="NCBI Taxonomy" id="1437360"/>
    <lineage>
        <taxon>Bacteria</taxon>
        <taxon>Pseudomonadati</taxon>
        <taxon>Pseudomonadota</taxon>
        <taxon>Alphaproteobacteria</taxon>
        <taxon>Hyphomicrobiales</taxon>
        <taxon>Nitrobacteraceae</taxon>
        <taxon>Bradyrhizobium</taxon>
    </lineage>
</organism>
<feature type="region of interest" description="Disordered" evidence="1">
    <location>
        <begin position="59"/>
        <end position="87"/>
    </location>
</feature>
<proteinExistence type="predicted"/>
<protein>
    <submittedName>
        <fullName evidence="3">Uncharacterized protein</fullName>
    </submittedName>
</protein>
<evidence type="ECO:0000256" key="2">
    <source>
        <dbReference type="SAM" id="Phobius"/>
    </source>
</evidence>